<dbReference type="NCBIfam" id="NF002325">
    <property type="entry name" value="PRK01278.1"/>
    <property type="match status" value="1"/>
</dbReference>
<evidence type="ECO:0000256" key="1">
    <source>
        <dbReference type="ARBA" id="ARBA00001933"/>
    </source>
</evidence>
<dbReference type="GO" id="GO:0042802">
    <property type="term" value="F:identical protein binding"/>
    <property type="evidence" value="ECO:0007669"/>
    <property type="project" value="TreeGrafter"/>
</dbReference>
<protein>
    <submittedName>
        <fullName evidence="5">Acetylornithine/N-succinyldiaminopimelate aminotransferase</fullName>
        <ecNumber evidence="5">2.6.1.11</ecNumber>
        <ecNumber evidence="5">2.6.1.17</ecNumber>
    </submittedName>
</protein>
<evidence type="ECO:0000256" key="4">
    <source>
        <dbReference type="ARBA" id="ARBA00022898"/>
    </source>
</evidence>
<dbReference type="InterPro" id="IPR005814">
    <property type="entry name" value="Aminotrans_3"/>
</dbReference>
<evidence type="ECO:0000256" key="2">
    <source>
        <dbReference type="ARBA" id="ARBA00022576"/>
    </source>
</evidence>
<name>A0AA48RAM9_9ZZZZ</name>
<dbReference type="GO" id="GO:0003992">
    <property type="term" value="F:N2-acetyl-L-ornithine:2-oxoglutarate 5-aminotransferase activity"/>
    <property type="evidence" value="ECO:0007669"/>
    <property type="project" value="UniProtKB-EC"/>
</dbReference>
<keyword evidence="2 5" id="KW-0032">Aminotransferase</keyword>
<dbReference type="Gene3D" id="3.90.1150.10">
    <property type="entry name" value="Aspartate Aminotransferase, domain 1"/>
    <property type="match status" value="1"/>
</dbReference>
<dbReference type="InterPro" id="IPR015421">
    <property type="entry name" value="PyrdxlP-dep_Trfase_major"/>
</dbReference>
<dbReference type="HAMAP" id="MF_01107">
    <property type="entry name" value="ArgD_aminotrans_3"/>
    <property type="match status" value="1"/>
</dbReference>
<dbReference type="EMBL" id="OY288114">
    <property type="protein sequence ID" value="CAJ0886163.1"/>
    <property type="molecule type" value="Genomic_DNA"/>
</dbReference>
<dbReference type="InterPro" id="IPR015424">
    <property type="entry name" value="PyrdxlP-dep_Trfase"/>
</dbReference>
<sequence length="398" mass="41787">MTSALYPTYARADIAFSRGEGPWLFAENGDRYLDFASGVAVLSLGHDHPHLVATLKAAAEKPWHVSNLYRIPQAERLAERLVAATFADFVFFTNSGAEAVEAAIKTARKHHAANGQPERFRLITFEGAFHGRTLATIAAGGNPKYIEGFGPPVEGFDQVPFADLAAVEAAITEETAGVLLEPVQGEGGLRVFPADFLRKLRALCDARGLLLVLDEVQCGVGRTGKFLAIEHAGVTPDIAALAKGLGGGFPIGACLATREAAKGMTLGTHGSTFGGNPLAASVGGAVLDVVLSEGFLDRVAALGGLMRQRLAELEDRHKQIIETVRGEGLMFGVKTRVPNGELAAAARAEGLLTVLAGDNVVRLLPPLIIDESDIAEAVARLDRACARLTAAAAQRGAA</sequence>
<dbReference type="NCBIfam" id="TIGR00707">
    <property type="entry name" value="argD"/>
    <property type="match status" value="1"/>
</dbReference>
<dbReference type="GO" id="GO:0006526">
    <property type="term" value="P:L-arginine biosynthetic process"/>
    <property type="evidence" value="ECO:0007669"/>
    <property type="project" value="UniProtKB-ARBA"/>
</dbReference>
<dbReference type="EC" id="2.6.1.11" evidence="5"/>
<dbReference type="EC" id="2.6.1.17" evidence="5"/>
<proteinExistence type="inferred from homology"/>
<dbReference type="PANTHER" id="PTHR11986:SF113">
    <property type="entry name" value="SUCCINYLORNITHINE TRANSAMINASE"/>
    <property type="match status" value="1"/>
</dbReference>
<dbReference type="InterPro" id="IPR050103">
    <property type="entry name" value="Class-III_PLP-dep_AT"/>
</dbReference>
<dbReference type="Pfam" id="PF00202">
    <property type="entry name" value="Aminotran_3"/>
    <property type="match status" value="1"/>
</dbReference>
<keyword evidence="3 5" id="KW-0808">Transferase</keyword>
<organism evidence="5">
    <name type="scientific">freshwater sediment metagenome</name>
    <dbReference type="NCBI Taxonomy" id="556182"/>
    <lineage>
        <taxon>unclassified sequences</taxon>
        <taxon>metagenomes</taxon>
        <taxon>ecological metagenomes</taxon>
    </lineage>
</organism>
<dbReference type="FunFam" id="3.40.640.10:FF:000004">
    <property type="entry name" value="Acetylornithine aminotransferase"/>
    <property type="match status" value="1"/>
</dbReference>
<comment type="cofactor">
    <cofactor evidence="1">
        <name>pyridoxal 5'-phosphate</name>
        <dbReference type="ChEBI" id="CHEBI:597326"/>
    </cofactor>
</comment>
<dbReference type="InterPro" id="IPR049704">
    <property type="entry name" value="Aminotrans_3_PPA_site"/>
</dbReference>
<reference evidence="5" key="1">
    <citation type="submission" date="2023-07" db="EMBL/GenBank/DDBJ databases">
        <authorList>
            <person name="Pelsma A.J. K."/>
        </authorList>
    </citation>
    <scope>NUCLEOTIDE SEQUENCE</scope>
</reference>
<dbReference type="PIRSF" id="PIRSF000521">
    <property type="entry name" value="Transaminase_4ab_Lys_Orn"/>
    <property type="match status" value="1"/>
</dbReference>
<gene>
    <name evidence="5" type="primary">argD</name>
    <name evidence="5" type="ORF">AMST5_03682</name>
</gene>
<evidence type="ECO:0000313" key="5">
    <source>
        <dbReference type="EMBL" id="CAJ0886163.1"/>
    </source>
</evidence>
<dbReference type="PANTHER" id="PTHR11986">
    <property type="entry name" value="AMINOTRANSFERASE CLASS III"/>
    <property type="match status" value="1"/>
</dbReference>
<dbReference type="Gene3D" id="3.40.640.10">
    <property type="entry name" value="Type I PLP-dependent aspartate aminotransferase-like (Major domain)"/>
    <property type="match status" value="1"/>
</dbReference>
<evidence type="ECO:0000256" key="3">
    <source>
        <dbReference type="ARBA" id="ARBA00022679"/>
    </source>
</evidence>
<accession>A0AA48RAM9</accession>
<dbReference type="CDD" id="cd00610">
    <property type="entry name" value="OAT_like"/>
    <property type="match status" value="1"/>
</dbReference>
<dbReference type="InterPro" id="IPR015422">
    <property type="entry name" value="PyrdxlP-dep_Trfase_small"/>
</dbReference>
<dbReference type="AlphaFoldDB" id="A0AA48RAM9"/>
<dbReference type="InterPro" id="IPR004636">
    <property type="entry name" value="AcOrn/SuccOrn_fam"/>
</dbReference>
<dbReference type="GO" id="GO:0009016">
    <property type="term" value="F:succinyldiaminopimelate transaminase activity"/>
    <property type="evidence" value="ECO:0007669"/>
    <property type="project" value="UniProtKB-EC"/>
</dbReference>
<dbReference type="GO" id="GO:0030170">
    <property type="term" value="F:pyridoxal phosphate binding"/>
    <property type="evidence" value="ECO:0007669"/>
    <property type="project" value="InterPro"/>
</dbReference>
<dbReference type="PROSITE" id="PS00600">
    <property type="entry name" value="AA_TRANSFER_CLASS_3"/>
    <property type="match status" value="1"/>
</dbReference>
<keyword evidence="4" id="KW-0663">Pyridoxal phosphate</keyword>
<dbReference type="SUPFAM" id="SSF53383">
    <property type="entry name" value="PLP-dependent transferases"/>
    <property type="match status" value="1"/>
</dbReference>